<sequence>MSAELGMTQSPANPEPKQHHGTQAQIIKERKMRGARGEQHLTNPVENVQPVAKTSPGLATAPSSLDMFKGMWWITSPVSPWEKEKQQDEEALASRLLGPRSE</sequence>
<reference evidence="2 3" key="1">
    <citation type="submission" date="2018-07" db="EMBL/GenBank/DDBJ databases">
        <title>A high quality draft genome assembly of the barn swallow (H. rustica rustica).</title>
        <authorList>
            <person name="Formenti G."/>
            <person name="Chiara M."/>
            <person name="Poveda L."/>
            <person name="Francoijs K.-J."/>
            <person name="Bonisoli-Alquati A."/>
            <person name="Canova L."/>
            <person name="Gianfranceschi L."/>
            <person name="Horner D.S."/>
            <person name="Saino N."/>
        </authorList>
    </citation>
    <scope>NUCLEOTIDE SEQUENCE [LARGE SCALE GENOMIC DNA]</scope>
    <source>
        <strain evidence="2">Chelidonia</strain>
        <tissue evidence="2">Blood</tissue>
    </source>
</reference>
<evidence type="ECO:0000256" key="1">
    <source>
        <dbReference type="SAM" id="MobiDB-lite"/>
    </source>
</evidence>
<gene>
    <name evidence="2" type="ORF">DUI87_13295</name>
</gene>
<dbReference type="EMBL" id="QRBI01000112">
    <property type="protein sequence ID" value="RMC10490.1"/>
    <property type="molecule type" value="Genomic_DNA"/>
</dbReference>
<feature type="region of interest" description="Disordered" evidence="1">
    <location>
        <begin position="80"/>
        <end position="102"/>
    </location>
</feature>
<accession>A0A3M0KHN8</accession>
<name>A0A3M0KHN8_HIRRU</name>
<organism evidence="2 3">
    <name type="scientific">Hirundo rustica rustica</name>
    <dbReference type="NCBI Taxonomy" id="333673"/>
    <lineage>
        <taxon>Eukaryota</taxon>
        <taxon>Metazoa</taxon>
        <taxon>Chordata</taxon>
        <taxon>Craniata</taxon>
        <taxon>Vertebrata</taxon>
        <taxon>Euteleostomi</taxon>
        <taxon>Archelosauria</taxon>
        <taxon>Archosauria</taxon>
        <taxon>Dinosauria</taxon>
        <taxon>Saurischia</taxon>
        <taxon>Theropoda</taxon>
        <taxon>Coelurosauria</taxon>
        <taxon>Aves</taxon>
        <taxon>Neognathae</taxon>
        <taxon>Neoaves</taxon>
        <taxon>Telluraves</taxon>
        <taxon>Australaves</taxon>
        <taxon>Passeriformes</taxon>
        <taxon>Sylvioidea</taxon>
        <taxon>Hirundinidae</taxon>
        <taxon>Hirundo</taxon>
    </lineage>
</organism>
<comment type="caution">
    <text evidence="2">The sequence shown here is derived from an EMBL/GenBank/DDBJ whole genome shotgun (WGS) entry which is preliminary data.</text>
</comment>
<evidence type="ECO:0000313" key="3">
    <source>
        <dbReference type="Proteomes" id="UP000269221"/>
    </source>
</evidence>
<protein>
    <submittedName>
        <fullName evidence="2">Uncharacterized protein</fullName>
    </submittedName>
</protein>
<keyword evidence="3" id="KW-1185">Reference proteome</keyword>
<proteinExistence type="predicted"/>
<evidence type="ECO:0000313" key="2">
    <source>
        <dbReference type="EMBL" id="RMC10490.1"/>
    </source>
</evidence>
<feature type="region of interest" description="Disordered" evidence="1">
    <location>
        <begin position="1"/>
        <end position="34"/>
    </location>
</feature>
<dbReference type="Proteomes" id="UP000269221">
    <property type="component" value="Unassembled WGS sequence"/>
</dbReference>
<dbReference type="AlphaFoldDB" id="A0A3M0KHN8"/>